<proteinExistence type="predicted"/>
<dbReference type="RefSeq" id="WP_271921709.1">
    <property type="nucleotide sequence ID" value="NZ_JAQNDO010000001.1"/>
</dbReference>
<accession>A0ABT5ESJ6</accession>
<comment type="caution">
    <text evidence="1">The sequence shown here is derived from an EMBL/GenBank/DDBJ whole genome shotgun (WGS) entry which is preliminary data.</text>
</comment>
<name>A0ABT5ESJ6_9BACT</name>
<evidence type="ECO:0000313" key="1">
    <source>
        <dbReference type="EMBL" id="MDC0744799.1"/>
    </source>
</evidence>
<organism evidence="1 2">
    <name type="scientific">Polyangium mundeleinium</name>
    <dbReference type="NCBI Taxonomy" id="2995306"/>
    <lineage>
        <taxon>Bacteria</taxon>
        <taxon>Pseudomonadati</taxon>
        <taxon>Myxococcota</taxon>
        <taxon>Polyangia</taxon>
        <taxon>Polyangiales</taxon>
        <taxon>Polyangiaceae</taxon>
        <taxon>Polyangium</taxon>
    </lineage>
</organism>
<evidence type="ECO:0000313" key="2">
    <source>
        <dbReference type="Proteomes" id="UP001221411"/>
    </source>
</evidence>
<evidence type="ECO:0008006" key="3">
    <source>
        <dbReference type="Google" id="ProtNLM"/>
    </source>
</evidence>
<protein>
    <recommendedName>
        <fullName evidence="3">HEXXH motif domain-containing protein</fullName>
    </recommendedName>
</protein>
<dbReference type="EMBL" id="JAQNDO010000001">
    <property type="protein sequence ID" value="MDC0744799.1"/>
    <property type="molecule type" value="Genomic_DNA"/>
</dbReference>
<reference evidence="1 2" key="1">
    <citation type="submission" date="2022-11" db="EMBL/GenBank/DDBJ databases">
        <title>Minimal conservation of predation-associated metabolite biosynthetic gene clusters underscores biosynthetic potential of Myxococcota including descriptions for ten novel species: Archangium lansinium sp. nov., Myxococcus landrumus sp. nov., Nannocystis bai.</title>
        <authorList>
            <person name="Ahearne A."/>
            <person name="Stevens C."/>
            <person name="Dowd S."/>
        </authorList>
    </citation>
    <scope>NUCLEOTIDE SEQUENCE [LARGE SCALE GENOMIC DNA]</scope>
    <source>
        <strain evidence="1 2">RJM3</strain>
    </source>
</reference>
<dbReference type="Proteomes" id="UP001221411">
    <property type="component" value="Unassembled WGS sequence"/>
</dbReference>
<gene>
    <name evidence="1" type="ORF">POL67_25935</name>
</gene>
<keyword evidence="2" id="KW-1185">Reference proteome</keyword>
<sequence length="458" mass="50051">MFDVRARALAELEHRMALFPRNIDGLLAAATANEEGFGIHATQVRVLEILMKELVQRQRAFLDRLRQDVPDADFADGIDILLFEEMAGAHKVWSIFSRAFAARRNPEIAPQLDAADLVAAECYRLCMGKARNWGLLDADSLREPPLVCLETCPEPMAISREELLGVLCDVGYRFHDLKLPIPLVLLPADHIECTWLLPTLCHEVGHNVDNDLGLSVELRQSLAWDGIAPARQAVWRQWTGEIVADAFGVLLGNAGFAQTIAALLLALGPGKRYQAPAPTSTHPHPRVRVPLIGAMLRWFGIPALDAIATRIERDAQALPALDELTPFLDDVSVVAGVLLGTKLAALGGHGMAELCPHLAADLKQAQKLADYLESGELRPSPDKPSHFPYRLVPVAAQLAVSARSLEPGRLAAIQQRAMAFVSAIPRPPMLDGKARLTAGRAAFYARLAREIHFGGRTE</sequence>